<evidence type="ECO:0000256" key="2">
    <source>
        <dbReference type="ARBA" id="ARBA00022485"/>
    </source>
</evidence>
<dbReference type="GO" id="GO:0046872">
    <property type="term" value="F:metal ion binding"/>
    <property type="evidence" value="ECO:0007669"/>
    <property type="project" value="UniProtKB-KW"/>
</dbReference>
<dbReference type="InterPro" id="IPR037207">
    <property type="entry name" value="Nuop51_4Fe4S-bd_sf"/>
</dbReference>
<evidence type="ECO:0000256" key="5">
    <source>
        <dbReference type="ARBA" id="ARBA00023014"/>
    </source>
</evidence>
<comment type="similarity">
    <text evidence="1">Belongs to the complex I 51 kDa subunit family.</text>
</comment>
<dbReference type="Pfam" id="PF10589">
    <property type="entry name" value="NADH_4Fe-4S"/>
    <property type="match status" value="1"/>
</dbReference>
<dbReference type="GO" id="GO:0008137">
    <property type="term" value="F:NADH dehydrogenase (ubiquinone) activity"/>
    <property type="evidence" value="ECO:0007669"/>
    <property type="project" value="InterPro"/>
</dbReference>
<evidence type="ECO:0000313" key="8">
    <source>
        <dbReference type="Proteomes" id="UP000268313"/>
    </source>
</evidence>
<comment type="caution">
    <text evidence="7">The sequence shown here is derived from an EMBL/GenBank/DDBJ whole genome shotgun (WGS) entry which is preliminary data.</text>
</comment>
<evidence type="ECO:0000259" key="6">
    <source>
        <dbReference type="SMART" id="SM00928"/>
    </source>
</evidence>
<dbReference type="PANTHER" id="PTHR43578">
    <property type="entry name" value="NADH-QUINONE OXIDOREDUCTASE SUBUNIT F"/>
    <property type="match status" value="1"/>
</dbReference>
<dbReference type="Gene3D" id="3.40.50.11540">
    <property type="entry name" value="NADH-ubiquinone oxidoreductase 51kDa subunit"/>
    <property type="match status" value="1"/>
</dbReference>
<sequence length="489" mass="51853">MKPGQHTPEVESFFHLGQGPLGTHACQGTACFVARHLDGARWRQATSDETRVYCLGQCYRAPAVTGEDTRPEVHVRAPHAITLGRVASGGARALTEATRQGAYATLEQALSLPPEAFIAQVERSGLRGRGGAGFPTGRKLRAVAAAPGAEKYVVANADEGDAGAYIDRFLMEEDPHAVLEGLLLAAYAVGARRGVIYVRKEYPLAACGLHVALHEAHREGLLGPRILGSGFSCELSIEVGRGSYLCGEETALLNALEGRRPFVRARPPYPAQAGLFGQPTLVQNVETLVNLPWISRHGGDAYAALGVPGSRGTKVLSLNSLFHHPGLYEVELGTPVRTVVEELGGGLRTGPLKGVLIGGPLAGILPPHLLDTPLGFDELQSVGASVGHGGVVAFDSHTSIAALVHHVFSFGAYESCGRCTPCRMGARHVERLFARVLDAGAAPRSSAADWEEIAQALRITSLCGHGTGLGEFARSVLRYYREEVESCFG</sequence>
<dbReference type="InterPro" id="IPR011538">
    <property type="entry name" value="Nuo51_FMN-bd"/>
</dbReference>
<accession>A0A3A8KEU8</accession>
<dbReference type="InterPro" id="IPR001949">
    <property type="entry name" value="NADH-UbQ_OxRdtase_51kDa_CS"/>
</dbReference>
<dbReference type="SMART" id="SM00928">
    <property type="entry name" value="NADH_4Fe-4S"/>
    <property type="match status" value="1"/>
</dbReference>
<keyword evidence="4" id="KW-0408">Iron</keyword>
<dbReference type="Proteomes" id="UP000268313">
    <property type="component" value="Unassembled WGS sequence"/>
</dbReference>
<dbReference type="PROSITE" id="PS00645">
    <property type="entry name" value="COMPLEX1_51K_2"/>
    <property type="match status" value="1"/>
</dbReference>
<feature type="domain" description="NADH-ubiquinone oxidoreductase 51kDa subunit iron-sulphur binding" evidence="6">
    <location>
        <begin position="401"/>
        <end position="446"/>
    </location>
</feature>
<dbReference type="SUPFAM" id="SSF140490">
    <property type="entry name" value="Nqo1C-terminal domain-like"/>
    <property type="match status" value="1"/>
</dbReference>
<dbReference type="Pfam" id="PF01512">
    <property type="entry name" value="Complex1_51K"/>
    <property type="match status" value="1"/>
</dbReference>
<dbReference type="SUPFAM" id="SSF142019">
    <property type="entry name" value="Nqo1 FMN-binding domain-like"/>
    <property type="match status" value="1"/>
</dbReference>
<name>A0A3A8KEU8_9BACT</name>
<evidence type="ECO:0000313" key="7">
    <source>
        <dbReference type="EMBL" id="RKH06683.1"/>
    </source>
</evidence>
<protein>
    <submittedName>
        <fullName evidence="7">NADH-quinone oxidoreductase subunit D</fullName>
    </submittedName>
</protein>
<dbReference type="Gene3D" id="1.20.1440.230">
    <property type="entry name" value="NADH-ubiquinone oxidoreductase 51kDa subunit, iron-sulphur binding domain"/>
    <property type="match status" value="1"/>
</dbReference>
<proteinExistence type="inferred from homology"/>
<dbReference type="SUPFAM" id="SSF142984">
    <property type="entry name" value="Nqo1 middle domain-like"/>
    <property type="match status" value="1"/>
</dbReference>
<dbReference type="AlphaFoldDB" id="A0A3A8KEU8"/>
<evidence type="ECO:0000256" key="1">
    <source>
        <dbReference type="ARBA" id="ARBA00007523"/>
    </source>
</evidence>
<dbReference type="OrthoDB" id="9805533at2"/>
<dbReference type="RefSeq" id="WP_120601268.1">
    <property type="nucleotide sequence ID" value="NZ_RAWE01000009.1"/>
</dbReference>
<dbReference type="InterPro" id="IPR019575">
    <property type="entry name" value="Nuop51_4Fe4S-bd"/>
</dbReference>
<evidence type="ECO:0000256" key="4">
    <source>
        <dbReference type="ARBA" id="ARBA00023004"/>
    </source>
</evidence>
<gene>
    <name evidence="7" type="ORF">D7X32_04590</name>
</gene>
<organism evidence="7 8">
    <name type="scientific">Corallococcus carmarthensis</name>
    <dbReference type="NCBI Taxonomy" id="2316728"/>
    <lineage>
        <taxon>Bacteria</taxon>
        <taxon>Pseudomonadati</taxon>
        <taxon>Myxococcota</taxon>
        <taxon>Myxococcia</taxon>
        <taxon>Myxococcales</taxon>
        <taxon>Cystobacterineae</taxon>
        <taxon>Myxococcaceae</taxon>
        <taxon>Corallococcus</taxon>
    </lineage>
</organism>
<keyword evidence="8" id="KW-1185">Reference proteome</keyword>
<dbReference type="InterPro" id="IPR037225">
    <property type="entry name" value="Nuo51_FMN-bd_sf"/>
</dbReference>
<dbReference type="Gene3D" id="3.10.20.600">
    <property type="match status" value="1"/>
</dbReference>
<keyword evidence="3" id="KW-0479">Metal-binding</keyword>
<evidence type="ECO:0000256" key="3">
    <source>
        <dbReference type="ARBA" id="ARBA00022723"/>
    </source>
</evidence>
<dbReference type="GO" id="GO:0051539">
    <property type="term" value="F:4 iron, 4 sulfur cluster binding"/>
    <property type="evidence" value="ECO:0007669"/>
    <property type="project" value="UniProtKB-KW"/>
</dbReference>
<dbReference type="GO" id="GO:0010181">
    <property type="term" value="F:FMN binding"/>
    <property type="evidence" value="ECO:0007669"/>
    <property type="project" value="InterPro"/>
</dbReference>
<keyword evidence="2" id="KW-0004">4Fe-4S</keyword>
<dbReference type="PANTHER" id="PTHR43578:SF3">
    <property type="entry name" value="NADH-QUINONE OXIDOREDUCTASE SUBUNIT F"/>
    <property type="match status" value="1"/>
</dbReference>
<reference evidence="8" key="1">
    <citation type="submission" date="2018-09" db="EMBL/GenBank/DDBJ databases">
        <authorList>
            <person name="Livingstone P.G."/>
            <person name="Whitworth D.E."/>
        </authorList>
    </citation>
    <scope>NUCLEOTIDE SEQUENCE [LARGE SCALE GENOMIC DNA]</scope>
    <source>
        <strain evidence="8">CA043D</strain>
    </source>
</reference>
<keyword evidence="5" id="KW-0411">Iron-sulfur</keyword>
<dbReference type="EMBL" id="RAWE01000009">
    <property type="protein sequence ID" value="RKH06683.1"/>
    <property type="molecule type" value="Genomic_DNA"/>
</dbReference>